<dbReference type="EMBL" id="MHRP01000001">
    <property type="protein sequence ID" value="OHA28050.1"/>
    <property type="molecule type" value="Genomic_DNA"/>
</dbReference>
<dbReference type="AlphaFoldDB" id="A0A1G2MW02"/>
<sequence length="156" mass="17836">MHRNWKEICKLDDQGGGWYLKILLSLISPESPIGKRLADAFPECYATTEEFQKVPWSVIREDCRRNVCPNQNRFSDELATSSTLDKYQISYTRFSATLDNHEMYGFPILPEEVVAVSVFGKIVQFNGEPFVVVECSNSGELDEVVLSPLSYFDMNH</sequence>
<protein>
    <submittedName>
        <fullName evidence="1">Uncharacterized protein</fullName>
    </submittedName>
</protein>
<reference evidence="1 2" key="1">
    <citation type="journal article" date="2016" name="Nat. Commun.">
        <title>Thousands of microbial genomes shed light on interconnected biogeochemical processes in an aquifer system.</title>
        <authorList>
            <person name="Anantharaman K."/>
            <person name="Brown C.T."/>
            <person name="Hug L.A."/>
            <person name="Sharon I."/>
            <person name="Castelle C.J."/>
            <person name="Probst A.J."/>
            <person name="Thomas B.C."/>
            <person name="Singh A."/>
            <person name="Wilkins M.J."/>
            <person name="Karaoz U."/>
            <person name="Brodie E.L."/>
            <person name="Williams K.H."/>
            <person name="Hubbard S.S."/>
            <person name="Banfield J.F."/>
        </authorList>
    </citation>
    <scope>NUCLEOTIDE SEQUENCE [LARGE SCALE GENOMIC DNA]</scope>
</reference>
<accession>A0A1G2MW02</accession>
<name>A0A1G2MW02_9BACT</name>
<comment type="caution">
    <text evidence="1">The sequence shown here is derived from an EMBL/GenBank/DDBJ whole genome shotgun (WGS) entry which is preliminary data.</text>
</comment>
<evidence type="ECO:0000313" key="2">
    <source>
        <dbReference type="Proteomes" id="UP000177943"/>
    </source>
</evidence>
<proteinExistence type="predicted"/>
<gene>
    <name evidence="1" type="ORF">A3D56_00015</name>
</gene>
<evidence type="ECO:0000313" key="1">
    <source>
        <dbReference type="EMBL" id="OHA28050.1"/>
    </source>
</evidence>
<organism evidence="1 2">
    <name type="scientific">Candidatus Taylorbacteria bacterium RIFCSPHIGHO2_02_FULL_45_35</name>
    <dbReference type="NCBI Taxonomy" id="1802311"/>
    <lineage>
        <taxon>Bacteria</taxon>
        <taxon>Candidatus Tayloriibacteriota</taxon>
    </lineage>
</organism>
<dbReference type="Proteomes" id="UP000177943">
    <property type="component" value="Unassembled WGS sequence"/>
</dbReference>